<organism evidence="4 5">
    <name type="scientific">Aureliella helgolandensis</name>
    <dbReference type="NCBI Taxonomy" id="2527968"/>
    <lineage>
        <taxon>Bacteria</taxon>
        <taxon>Pseudomonadati</taxon>
        <taxon>Planctomycetota</taxon>
        <taxon>Planctomycetia</taxon>
        <taxon>Pirellulales</taxon>
        <taxon>Pirellulaceae</taxon>
        <taxon>Aureliella</taxon>
    </lineage>
</organism>
<dbReference type="PANTHER" id="PTHR33546">
    <property type="entry name" value="LARGE, MULTIFUNCTIONAL SECRETED PROTEIN-RELATED"/>
    <property type="match status" value="1"/>
</dbReference>
<evidence type="ECO:0000313" key="5">
    <source>
        <dbReference type="Proteomes" id="UP000318017"/>
    </source>
</evidence>
<dbReference type="OrthoDB" id="176168at2"/>
<reference evidence="4 5" key="1">
    <citation type="submission" date="2019-02" db="EMBL/GenBank/DDBJ databases">
        <title>Deep-cultivation of Planctomycetes and their phenomic and genomic characterization uncovers novel biology.</title>
        <authorList>
            <person name="Wiegand S."/>
            <person name="Jogler M."/>
            <person name="Boedeker C."/>
            <person name="Pinto D."/>
            <person name="Vollmers J."/>
            <person name="Rivas-Marin E."/>
            <person name="Kohn T."/>
            <person name="Peeters S.H."/>
            <person name="Heuer A."/>
            <person name="Rast P."/>
            <person name="Oberbeckmann S."/>
            <person name="Bunk B."/>
            <person name="Jeske O."/>
            <person name="Meyerdierks A."/>
            <person name="Storesund J.E."/>
            <person name="Kallscheuer N."/>
            <person name="Luecker S."/>
            <person name="Lage O.M."/>
            <person name="Pohl T."/>
            <person name="Merkel B.J."/>
            <person name="Hornburger P."/>
            <person name="Mueller R.-W."/>
            <person name="Bruemmer F."/>
            <person name="Labrenz M."/>
            <person name="Spormann A.M."/>
            <person name="Op den Camp H."/>
            <person name="Overmann J."/>
            <person name="Amann R."/>
            <person name="Jetten M.S.M."/>
            <person name="Mascher T."/>
            <person name="Medema M.H."/>
            <person name="Devos D.P."/>
            <person name="Kaster A.-K."/>
            <person name="Ovreas L."/>
            <person name="Rohde M."/>
            <person name="Galperin M.Y."/>
            <person name="Jogler C."/>
        </authorList>
    </citation>
    <scope>NUCLEOTIDE SEQUENCE [LARGE SCALE GENOMIC DNA]</scope>
    <source>
        <strain evidence="4 5">Q31a</strain>
    </source>
</reference>
<dbReference type="Pfam" id="PF06439">
    <property type="entry name" value="3keto-disac_hyd"/>
    <property type="match status" value="1"/>
</dbReference>
<dbReference type="GO" id="GO:0016787">
    <property type="term" value="F:hydrolase activity"/>
    <property type="evidence" value="ECO:0007669"/>
    <property type="project" value="InterPro"/>
</dbReference>
<dbReference type="RefSeq" id="WP_145077588.1">
    <property type="nucleotide sequence ID" value="NZ_CP036298.1"/>
</dbReference>
<proteinExistence type="predicted"/>
<keyword evidence="5" id="KW-1185">Reference proteome</keyword>
<dbReference type="Gene3D" id="2.60.120.560">
    <property type="entry name" value="Exo-inulinase, domain 1"/>
    <property type="match status" value="1"/>
</dbReference>
<protein>
    <recommendedName>
        <fullName evidence="3">3-keto-alpha-glucoside-1,2-lyase/3-keto-2-hydroxy-glucal hydratase domain-containing protein</fullName>
    </recommendedName>
</protein>
<feature type="region of interest" description="Disordered" evidence="1">
    <location>
        <begin position="119"/>
        <end position="143"/>
    </location>
</feature>
<dbReference type="InterPro" id="IPR010496">
    <property type="entry name" value="AL/BT2_dom"/>
</dbReference>
<feature type="region of interest" description="Disordered" evidence="1">
    <location>
        <begin position="18"/>
        <end position="69"/>
    </location>
</feature>
<dbReference type="AlphaFoldDB" id="A0A518G6D4"/>
<keyword evidence="2" id="KW-0732">Signal</keyword>
<feature type="signal peptide" evidence="2">
    <location>
        <begin position="1"/>
        <end position="21"/>
    </location>
</feature>
<gene>
    <name evidence="4" type="ORF">Q31a_24520</name>
</gene>
<feature type="compositionally biased region" description="Acidic residues" evidence="1">
    <location>
        <begin position="125"/>
        <end position="143"/>
    </location>
</feature>
<evidence type="ECO:0000256" key="1">
    <source>
        <dbReference type="SAM" id="MobiDB-lite"/>
    </source>
</evidence>
<feature type="domain" description="3-keto-alpha-glucoside-1,2-lyase/3-keto-2-hydroxy-glucal hydratase" evidence="3">
    <location>
        <begin position="208"/>
        <end position="383"/>
    </location>
</feature>
<sequence precursor="true">MRRTFPLLAALAIASVSTSYAAEEQPKPTPVAESVAEPALKPAQPAAEKSDAEALQAEPAVDPTAVPEGDANYDLLGEFVGEIKTEAGAESSVLGLQIRPIGGGRFEALQYLGGLPGDGALQTTVEDEENENRDGDHEDGDEEERQAKILQLIGQRSGDTLVLSGGPWAIFADSRGCTLIDKEGKLLGRLERIRRLSPTLGATPPEGAMVLFDGTNTEQFSTAAMTEDGLLKQGADVKQMFQDFNLHVEFRLPFMPEQQDQARGNSGCYLQSRYELQILDSFALLPVFNGCSSIYRTKSPDVNMCLPPLQWQTYDLIFTAPRWAADGSKVSNARLTVWHNGVKTQDDVELQTKTGAGKPEEPNLQPIRFQNHKDQVRFRNIWIIDRGLASVEEFPVLGAPEESSEAAVAAE</sequence>
<feature type="chain" id="PRO_5022071486" description="3-keto-alpha-glucoside-1,2-lyase/3-keto-2-hydroxy-glucal hydratase domain-containing protein" evidence="2">
    <location>
        <begin position="22"/>
        <end position="411"/>
    </location>
</feature>
<evidence type="ECO:0000313" key="4">
    <source>
        <dbReference type="EMBL" id="QDV24139.1"/>
    </source>
</evidence>
<evidence type="ECO:0000259" key="3">
    <source>
        <dbReference type="Pfam" id="PF06439"/>
    </source>
</evidence>
<name>A0A518G6D4_9BACT</name>
<evidence type="ECO:0000256" key="2">
    <source>
        <dbReference type="SAM" id="SignalP"/>
    </source>
</evidence>
<dbReference type="KEGG" id="ahel:Q31a_24520"/>
<dbReference type="EMBL" id="CP036298">
    <property type="protein sequence ID" value="QDV24139.1"/>
    <property type="molecule type" value="Genomic_DNA"/>
</dbReference>
<accession>A0A518G6D4</accession>
<dbReference type="Proteomes" id="UP000318017">
    <property type="component" value="Chromosome"/>
</dbReference>
<dbReference type="PANTHER" id="PTHR33546:SF1">
    <property type="entry name" value="LARGE, MULTIFUNCTIONAL SECRETED PROTEIN"/>
    <property type="match status" value="1"/>
</dbReference>